<name>A0ABW6KPP4_9ACTN</name>
<evidence type="ECO:0000313" key="2">
    <source>
        <dbReference type="Proteomes" id="UP001601197"/>
    </source>
</evidence>
<reference evidence="1 2" key="1">
    <citation type="submission" date="2024-10" db="EMBL/GenBank/DDBJ databases">
        <title>The Natural Products Discovery Center: Release of the First 8490 Sequenced Strains for Exploring Actinobacteria Biosynthetic Diversity.</title>
        <authorList>
            <person name="Kalkreuter E."/>
            <person name="Kautsar S.A."/>
            <person name="Yang D."/>
            <person name="Bader C.D."/>
            <person name="Teijaro C.N."/>
            <person name="Fluegel L."/>
            <person name="Davis C.M."/>
            <person name="Simpson J.R."/>
            <person name="Lauterbach L."/>
            <person name="Steele A.D."/>
            <person name="Gui C."/>
            <person name="Meng S."/>
            <person name="Li G."/>
            <person name="Viehrig K."/>
            <person name="Ye F."/>
            <person name="Su P."/>
            <person name="Kiefer A.F."/>
            <person name="Nichols A."/>
            <person name="Cepeda A.J."/>
            <person name="Yan W."/>
            <person name="Fan B."/>
            <person name="Jiang Y."/>
            <person name="Adhikari A."/>
            <person name="Zheng C.-J."/>
            <person name="Schuster L."/>
            <person name="Cowan T.M."/>
            <person name="Smanski M.J."/>
            <person name="Chevrette M.G."/>
            <person name="De Carvalho L.P.S."/>
            <person name="Shen B."/>
        </authorList>
    </citation>
    <scope>NUCLEOTIDE SEQUENCE [LARGE SCALE GENOMIC DNA]</scope>
    <source>
        <strain evidence="1 2">NPDC007147</strain>
    </source>
</reference>
<dbReference type="EMBL" id="JBIAFJ010000006">
    <property type="protein sequence ID" value="MFE9169883.1"/>
    <property type="molecule type" value="Genomic_DNA"/>
</dbReference>
<dbReference type="RefSeq" id="WP_388345559.1">
    <property type="nucleotide sequence ID" value="NZ_JBIAFJ010000006.1"/>
</dbReference>
<dbReference type="Proteomes" id="UP001601197">
    <property type="component" value="Unassembled WGS sequence"/>
</dbReference>
<evidence type="ECO:0000313" key="1">
    <source>
        <dbReference type="EMBL" id="MFE9169883.1"/>
    </source>
</evidence>
<protein>
    <recommendedName>
        <fullName evidence="3">ATP-binding protein</fullName>
    </recommendedName>
</protein>
<comment type="caution">
    <text evidence="1">The sequence shown here is derived from an EMBL/GenBank/DDBJ whole genome shotgun (WGS) entry which is preliminary data.</text>
</comment>
<keyword evidence="2" id="KW-1185">Reference proteome</keyword>
<organism evidence="1 2">
    <name type="scientific">Streptomyces kebangsaanensis</name>
    <dbReference type="NCBI Taxonomy" id="864058"/>
    <lineage>
        <taxon>Bacteria</taxon>
        <taxon>Bacillati</taxon>
        <taxon>Actinomycetota</taxon>
        <taxon>Actinomycetes</taxon>
        <taxon>Kitasatosporales</taxon>
        <taxon>Streptomycetaceae</taxon>
        <taxon>Streptomyces</taxon>
    </lineage>
</organism>
<gene>
    <name evidence="1" type="ORF">ACFYNZ_10220</name>
</gene>
<accession>A0ABW6KPP4</accession>
<proteinExistence type="predicted"/>
<evidence type="ECO:0008006" key="3">
    <source>
        <dbReference type="Google" id="ProtNLM"/>
    </source>
</evidence>
<sequence length="260" mass="28141">MARSGGTVVLRDVLDIKEDVYAGDFKVELSQGFSGRSAGRVEEYVVTPQLREEFDKALKLVRGAVRKDASYAAYLHGSFGAGKTSFLMVGLGPELCRDTAVVLLTWIAEVADEPLVLEPADRRVEWETNTWSLGAADEDRSSLSATEVVAAFERTASAIRERIRGLGLPGAATFYVWHDEQAGQLRCSTGSVPPDALPFSGTYVASDDLGPIVEGFLADSEPGFIGWSDLKDVQSHSEQTKTKSEITPFHVWVSSVGASH</sequence>